<dbReference type="PROSITE" id="PS50404">
    <property type="entry name" value="GST_NTER"/>
    <property type="match status" value="1"/>
</dbReference>
<evidence type="ECO:0000259" key="2">
    <source>
        <dbReference type="PROSITE" id="PS50405"/>
    </source>
</evidence>
<keyword evidence="4" id="KW-1185">Reference proteome</keyword>
<evidence type="ECO:0000313" key="3">
    <source>
        <dbReference type="EMBL" id="TCG05446.1"/>
    </source>
</evidence>
<dbReference type="InterPro" id="IPR004045">
    <property type="entry name" value="Glutathione_S-Trfase_N"/>
</dbReference>
<dbReference type="SFLD" id="SFLDG00358">
    <property type="entry name" value="Main_(cytGST)"/>
    <property type="match status" value="1"/>
</dbReference>
<dbReference type="InterPro" id="IPR004046">
    <property type="entry name" value="GST_C"/>
</dbReference>
<keyword evidence="3" id="KW-0808">Transferase</keyword>
<dbReference type="InterPro" id="IPR010987">
    <property type="entry name" value="Glutathione-S-Trfase_C-like"/>
</dbReference>
<dbReference type="SFLD" id="SFLDS00019">
    <property type="entry name" value="Glutathione_Transferase_(cytos"/>
    <property type="match status" value="1"/>
</dbReference>
<dbReference type="Pfam" id="PF13409">
    <property type="entry name" value="GST_N_2"/>
    <property type="match status" value="1"/>
</dbReference>
<organism evidence="3 4">
    <name type="scientific">Paraburkholderia steynii</name>
    <dbReference type="NCBI Taxonomy" id="1245441"/>
    <lineage>
        <taxon>Bacteria</taxon>
        <taxon>Pseudomonadati</taxon>
        <taxon>Pseudomonadota</taxon>
        <taxon>Betaproteobacteria</taxon>
        <taxon>Burkholderiales</taxon>
        <taxon>Burkholderiaceae</taxon>
        <taxon>Paraburkholderia</taxon>
    </lineage>
</organism>
<proteinExistence type="predicted"/>
<dbReference type="Gene3D" id="1.20.1050.10">
    <property type="match status" value="1"/>
</dbReference>
<dbReference type="AlphaFoldDB" id="A0A4R0X5K6"/>
<sequence length="227" mass="25415">MLQFYFHPSPNPIKVALLLEELETPFELSAVDTFKGEQHVPAYRKINPNGKVPAIVDDGVTVFDSHAILLHLSAKHGKFVPSAASGRAAMLSWLQFVATGLSPFSGQAVHFLHHAPEPLPYARNRYLKEVERHYRVLDERLATSKYLAGDTYSIADIALWGWANFAGYIFGEKGLTDYPHVKRLVDEISARPAAVRALALKDRLTFKAEFDEETRRALFPQNASLTV</sequence>
<dbReference type="SFLD" id="SFLDG01151">
    <property type="entry name" value="Main.2:_Nu-like"/>
    <property type="match status" value="1"/>
</dbReference>
<dbReference type="SUPFAM" id="SSF52833">
    <property type="entry name" value="Thioredoxin-like"/>
    <property type="match status" value="1"/>
</dbReference>
<dbReference type="SFLD" id="SFLDG01150">
    <property type="entry name" value="Main.1:_Beta-like"/>
    <property type="match status" value="1"/>
</dbReference>
<dbReference type="InterPro" id="IPR036249">
    <property type="entry name" value="Thioredoxin-like_sf"/>
</dbReference>
<dbReference type="Gene3D" id="3.40.30.10">
    <property type="entry name" value="Glutaredoxin"/>
    <property type="match status" value="1"/>
</dbReference>
<dbReference type="InterPro" id="IPR036282">
    <property type="entry name" value="Glutathione-S-Trfase_C_sf"/>
</dbReference>
<name>A0A4R0X5K6_9BURK</name>
<feature type="domain" description="GST N-terminal" evidence="1">
    <location>
        <begin position="1"/>
        <end position="80"/>
    </location>
</feature>
<reference evidence="3 4" key="1">
    <citation type="submission" date="2017-02" db="EMBL/GenBank/DDBJ databases">
        <title>Paraburkholderia sophoroidis sp. nov. and Paraburkholderia steynii sp. nov. rhizobial symbionts of the fynbos legume Hypocalyptus sophoroides.</title>
        <authorList>
            <person name="Steenkamp E.T."/>
            <person name="Beukes C.W."/>
            <person name="Van Zyl E."/>
            <person name="Avontuur J."/>
            <person name="Chan W.Y."/>
            <person name="Hassen A."/>
            <person name="Palmer M."/>
            <person name="Mthombeni L."/>
            <person name="Phalane F."/>
            <person name="Sereme K."/>
            <person name="Venter S.N."/>
        </authorList>
    </citation>
    <scope>NUCLEOTIDE SEQUENCE [LARGE SCALE GENOMIC DNA]</scope>
    <source>
        <strain evidence="3 4">HC1.1ba</strain>
    </source>
</reference>
<dbReference type="Pfam" id="PF00043">
    <property type="entry name" value="GST_C"/>
    <property type="match status" value="1"/>
</dbReference>
<accession>A0A4R0X5K6</accession>
<feature type="domain" description="GST C-terminal" evidence="2">
    <location>
        <begin position="83"/>
        <end position="210"/>
    </location>
</feature>
<dbReference type="PANTHER" id="PTHR44051:SF19">
    <property type="entry name" value="DISULFIDE-BOND OXIDOREDUCTASE YFCG"/>
    <property type="match status" value="1"/>
</dbReference>
<comment type="caution">
    <text evidence="3">The sequence shown here is derived from an EMBL/GenBank/DDBJ whole genome shotgun (WGS) entry which is preliminary data.</text>
</comment>
<dbReference type="Proteomes" id="UP000294200">
    <property type="component" value="Unassembled WGS sequence"/>
</dbReference>
<dbReference type="PROSITE" id="PS50405">
    <property type="entry name" value="GST_CTER"/>
    <property type="match status" value="1"/>
</dbReference>
<protein>
    <submittedName>
        <fullName evidence="3">Glutathione S-transferase</fullName>
    </submittedName>
</protein>
<gene>
    <name evidence="3" type="ORF">BZM27_33745</name>
</gene>
<dbReference type="CDD" id="cd03048">
    <property type="entry name" value="GST_N_Ure2p_like"/>
    <property type="match status" value="1"/>
</dbReference>
<evidence type="ECO:0000259" key="1">
    <source>
        <dbReference type="PROSITE" id="PS50404"/>
    </source>
</evidence>
<dbReference type="InterPro" id="IPR040079">
    <property type="entry name" value="Glutathione_S-Trfase"/>
</dbReference>
<evidence type="ECO:0000313" key="4">
    <source>
        <dbReference type="Proteomes" id="UP000294200"/>
    </source>
</evidence>
<dbReference type="PANTHER" id="PTHR44051">
    <property type="entry name" value="GLUTATHIONE S-TRANSFERASE-RELATED"/>
    <property type="match status" value="1"/>
</dbReference>
<dbReference type="SUPFAM" id="SSF47616">
    <property type="entry name" value="GST C-terminal domain-like"/>
    <property type="match status" value="1"/>
</dbReference>
<dbReference type="GO" id="GO:0016740">
    <property type="term" value="F:transferase activity"/>
    <property type="evidence" value="ECO:0007669"/>
    <property type="project" value="UniProtKB-KW"/>
</dbReference>
<dbReference type="EMBL" id="MWML01000168">
    <property type="protein sequence ID" value="TCG05446.1"/>
    <property type="molecule type" value="Genomic_DNA"/>
</dbReference>